<protein>
    <submittedName>
        <fullName evidence="2">Uncharacterized protein</fullName>
    </submittedName>
</protein>
<evidence type="ECO:0000256" key="1">
    <source>
        <dbReference type="SAM" id="Coils"/>
    </source>
</evidence>
<evidence type="ECO:0000313" key="3">
    <source>
        <dbReference type="Proteomes" id="UP000828390"/>
    </source>
</evidence>
<dbReference type="AlphaFoldDB" id="A0A9D4K8J9"/>
<dbReference type="Proteomes" id="UP000828390">
    <property type="component" value="Unassembled WGS sequence"/>
</dbReference>
<organism evidence="2 3">
    <name type="scientific">Dreissena polymorpha</name>
    <name type="common">Zebra mussel</name>
    <name type="synonym">Mytilus polymorpha</name>
    <dbReference type="NCBI Taxonomy" id="45954"/>
    <lineage>
        <taxon>Eukaryota</taxon>
        <taxon>Metazoa</taxon>
        <taxon>Spiralia</taxon>
        <taxon>Lophotrochozoa</taxon>
        <taxon>Mollusca</taxon>
        <taxon>Bivalvia</taxon>
        <taxon>Autobranchia</taxon>
        <taxon>Heteroconchia</taxon>
        <taxon>Euheterodonta</taxon>
        <taxon>Imparidentia</taxon>
        <taxon>Neoheterodontei</taxon>
        <taxon>Myida</taxon>
        <taxon>Dreissenoidea</taxon>
        <taxon>Dreissenidae</taxon>
        <taxon>Dreissena</taxon>
    </lineage>
</organism>
<reference evidence="2" key="1">
    <citation type="journal article" date="2019" name="bioRxiv">
        <title>The Genome of the Zebra Mussel, Dreissena polymorpha: A Resource for Invasive Species Research.</title>
        <authorList>
            <person name="McCartney M.A."/>
            <person name="Auch B."/>
            <person name="Kono T."/>
            <person name="Mallez S."/>
            <person name="Zhang Y."/>
            <person name="Obille A."/>
            <person name="Becker A."/>
            <person name="Abrahante J.E."/>
            <person name="Garbe J."/>
            <person name="Badalamenti J.P."/>
            <person name="Herman A."/>
            <person name="Mangelson H."/>
            <person name="Liachko I."/>
            <person name="Sullivan S."/>
            <person name="Sone E.D."/>
            <person name="Koren S."/>
            <person name="Silverstein K.A.T."/>
            <person name="Beckman K.B."/>
            <person name="Gohl D.M."/>
        </authorList>
    </citation>
    <scope>NUCLEOTIDE SEQUENCE</scope>
    <source>
        <strain evidence="2">Duluth1</strain>
        <tissue evidence="2">Whole animal</tissue>
    </source>
</reference>
<keyword evidence="3" id="KW-1185">Reference proteome</keyword>
<reference evidence="2" key="2">
    <citation type="submission" date="2020-11" db="EMBL/GenBank/DDBJ databases">
        <authorList>
            <person name="McCartney M.A."/>
            <person name="Auch B."/>
            <person name="Kono T."/>
            <person name="Mallez S."/>
            <person name="Becker A."/>
            <person name="Gohl D.M."/>
            <person name="Silverstein K.A.T."/>
            <person name="Koren S."/>
            <person name="Bechman K.B."/>
            <person name="Herman A."/>
            <person name="Abrahante J.E."/>
            <person name="Garbe J."/>
        </authorList>
    </citation>
    <scope>NUCLEOTIDE SEQUENCE</scope>
    <source>
        <strain evidence="2">Duluth1</strain>
        <tissue evidence="2">Whole animal</tissue>
    </source>
</reference>
<accession>A0A9D4K8J9</accession>
<proteinExistence type="predicted"/>
<gene>
    <name evidence="2" type="ORF">DPMN_108459</name>
</gene>
<comment type="caution">
    <text evidence="2">The sequence shown here is derived from an EMBL/GenBank/DDBJ whole genome shotgun (WGS) entry which is preliminary data.</text>
</comment>
<keyword evidence="1" id="KW-0175">Coiled coil</keyword>
<dbReference type="SUPFAM" id="SSF58113">
    <property type="entry name" value="Apolipoprotein A-I"/>
    <property type="match status" value="1"/>
</dbReference>
<dbReference type="EMBL" id="JAIWYP010000004">
    <property type="protein sequence ID" value="KAH3835115.1"/>
    <property type="molecule type" value="Genomic_DNA"/>
</dbReference>
<sequence length="129" mass="14781">MDMQKLSNKLQTIVGELNKFKSKQEASIQSVEVSCNDKLREIKDLRKKLNAALDALEKTTLTDLDEIRTAMLTSLKKDVENCSRLRDDLQTLSEAVNGLCDKIRKELELIASRKCMDKIKESESYLKKM</sequence>
<name>A0A9D4K8J9_DREPO</name>
<feature type="coiled-coil region" evidence="1">
    <location>
        <begin position="3"/>
        <end position="62"/>
    </location>
</feature>
<evidence type="ECO:0000313" key="2">
    <source>
        <dbReference type="EMBL" id="KAH3835115.1"/>
    </source>
</evidence>